<dbReference type="OrthoDB" id="9810816at2"/>
<feature type="domain" description="Flagellar hook-associated protein 2 N-terminal" evidence="6">
    <location>
        <begin position="10"/>
        <end position="106"/>
    </location>
</feature>
<dbReference type="InterPro" id="IPR003481">
    <property type="entry name" value="FliD_N"/>
</dbReference>
<keyword evidence="8" id="KW-0282">Flagellum</keyword>
<evidence type="ECO:0000256" key="5">
    <source>
        <dbReference type="RuleBase" id="RU362066"/>
    </source>
</evidence>
<evidence type="ECO:0000256" key="3">
    <source>
        <dbReference type="ARBA" id="ARBA00023054"/>
    </source>
</evidence>
<comment type="function">
    <text evidence="5">Required for morphogenesis and for the elongation of the flagellar filament by facilitating polymerization of the flagellin monomers at the tip of growing filament. Forms a capping structure, which prevents flagellin subunits (transported through the central channel of the flagellum) from leaking out without polymerization at the distal end.</text>
</comment>
<organism evidence="8 9">
    <name type="scientific">Rubrivivax rivuli</name>
    <dbReference type="NCBI Taxonomy" id="1862385"/>
    <lineage>
        <taxon>Bacteria</taxon>
        <taxon>Pseudomonadati</taxon>
        <taxon>Pseudomonadota</taxon>
        <taxon>Betaproteobacteria</taxon>
        <taxon>Burkholderiales</taxon>
        <taxon>Sphaerotilaceae</taxon>
        <taxon>Rubrivivax</taxon>
    </lineage>
</organism>
<dbReference type="Proteomes" id="UP000285575">
    <property type="component" value="Unassembled WGS sequence"/>
</dbReference>
<accession>A0A437RIJ6</accession>
<evidence type="ECO:0000313" key="9">
    <source>
        <dbReference type="Proteomes" id="UP000285575"/>
    </source>
</evidence>
<proteinExistence type="inferred from homology"/>
<keyword evidence="3 5" id="KW-0175">Coiled coil</keyword>
<comment type="subcellular location">
    <subcellularLocation>
        <location evidence="5">Secreted</location>
    </subcellularLocation>
    <subcellularLocation>
        <location evidence="5">Bacterial flagellum</location>
    </subcellularLocation>
</comment>
<evidence type="ECO:0000259" key="6">
    <source>
        <dbReference type="Pfam" id="PF02465"/>
    </source>
</evidence>
<dbReference type="InterPro" id="IPR040026">
    <property type="entry name" value="FliD"/>
</dbReference>
<keyword evidence="8" id="KW-0969">Cilium</keyword>
<dbReference type="GO" id="GO:0005576">
    <property type="term" value="C:extracellular region"/>
    <property type="evidence" value="ECO:0007669"/>
    <property type="project" value="UniProtKB-SubCell"/>
</dbReference>
<feature type="domain" description="Flagellar hook-associated protein 2 C-terminal" evidence="7">
    <location>
        <begin position="235"/>
        <end position="457"/>
    </location>
</feature>
<dbReference type="AlphaFoldDB" id="A0A437RIJ6"/>
<keyword evidence="5" id="KW-0964">Secreted</keyword>
<dbReference type="GO" id="GO:0009421">
    <property type="term" value="C:bacterial-type flagellum filament cap"/>
    <property type="evidence" value="ECO:0007669"/>
    <property type="project" value="InterPro"/>
</dbReference>
<comment type="caution">
    <text evidence="8">The sequence shown here is derived from an EMBL/GenBank/DDBJ whole genome shotgun (WGS) entry which is preliminary data.</text>
</comment>
<evidence type="ECO:0000313" key="8">
    <source>
        <dbReference type="EMBL" id="RVU46597.1"/>
    </source>
</evidence>
<evidence type="ECO:0000259" key="7">
    <source>
        <dbReference type="Pfam" id="PF07195"/>
    </source>
</evidence>
<name>A0A437RIJ6_9BURK</name>
<comment type="similarity">
    <text evidence="1 5">Belongs to the FliD family.</text>
</comment>
<keyword evidence="9" id="KW-1185">Reference proteome</keyword>
<comment type="subunit">
    <text evidence="2 5">Homopentamer.</text>
</comment>
<dbReference type="PANTHER" id="PTHR30288">
    <property type="entry name" value="FLAGELLAR CAP/ASSEMBLY PROTEIN FLID"/>
    <property type="match status" value="1"/>
</dbReference>
<dbReference type="InterPro" id="IPR010809">
    <property type="entry name" value="FliD_C"/>
</dbReference>
<dbReference type="RefSeq" id="WP_128228955.1">
    <property type="nucleotide sequence ID" value="NZ_SACR01000003.1"/>
</dbReference>
<dbReference type="Pfam" id="PF07195">
    <property type="entry name" value="FliD_C"/>
    <property type="match status" value="1"/>
</dbReference>
<gene>
    <name evidence="8" type="ORF">EOE66_12380</name>
</gene>
<dbReference type="PANTHER" id="PTHR30288:SF0">
    <property type="entry name" value="FLAGELLAR HOOK-ASSOCIATED PROTEIN 2"/>
    <property type="match status" value="1"/>
</dbReference>
<evidence type="ECO:0000256" key="4">
    <source>
        <dbReference type="ARBA" id="ARBA00023143"/>
    </source>
</evidence>
<evidence type="ECO:0000256" key="1">
    <source>
        <dbReference type="ARBA" id="ARBA00009764"/>
    </source>
</evidence>
<keyword evidence="4 5" id="KW-0975">Bacterial flagellum</keyword>
<dbReference type="GO" id="GO:0007155">
    <property type="term" value="P:cell adhesion"/>
    <property type="evidence" value="ECO:0007669"/>
    <property type="project" value="InterPro"/>
</dbReference>
<reference evidence="8 9" key="1">
    <citation type="submission" date="2019-01" db="EMBL/GenBank/DDBJ databases">
        <authorList>
            <person name="Chen W.-M."/>
        </authorList>
    </citation>
    <scope>NUCLEOTIDE SEQUENCE [LARGE SCALE GENOMIC DNA]</scope>
    <source>
        <strain evidence="8 9">KYPY4</strain>
    </source>
</reference>
<keyword evidence="8" id="KW-0966">Cell projection</keyword>
<sequence length="478" mass="50518">MAISSAGIGSGLDVKNIVSQLLTIERAPIRQLQTEAGRLQTQLSAFGRVQSALSTLRDASQKLTQNDTWGAAKATSSDSANVSATATGSAQAGSYSISVTRLAVAQTLSTNSFSSASQTLGSGILRIELGNFDAVPPVPKSGANAVDITVEPGQNSLTAIRDKINNAGAGVVASVVTDVSGSRLVMRSAQTGLENSFRITALDDDGNDTNASGLSALAFDPSANVTNLGRPQPPQNALVTLNGVQIESASNTLNDAVEGLSLTLRKPGTDAEVRVEPDTEALKKSVDDFVKAYNESIKLLREQTRYDPATKQAGPLQGDRSGTAMLSQLRGLFNGNGGNSTVFARLADVGLDLDTDGLIKTNATKLDAALTQGAELKKLFANVDATTPANEGFAKRFEGWLKLSLDSEGTIESRTQSLQARVKNNEQAQERLEDRVARTEKRLLNQYTALDTRMGQLSGLSNYVTQQMALLNNTNNNR</sequence>
<dbReference type="EMBL" id="SACR01000003">
    <property type="protein sequence ID" value="RVU46597.1"/>
    <property type="molecule type" value="Genomic_DNA"/>
</dbReference>
<dbReference type="GO" id="GO:0009424">
    <property type="term" value="C:bacterial-type flagellum hook"/>
    <property type="evidence" value="ECO:0007669"/>
    <property type="project" value="UniProtKB-UniRule"/>
</dbReference>
<dbReference type="GO" id="GO:0071973">
    <property type="term" value="P:bacterial-type flagellum-dependent cell motility"/>
    <property type="evidence" value="ECO:0007669"/>
    <property type="project" value="TreeGrafter"/>
</dbReference>
<feature type="coiled-coil region" evidence="5">
    <location>
        <begin position="415"/>
        <end position="442"/>
    </location>
</feature>
<evidence type="ECO:0000256" key="2">
    <source>
        <dbReference type="ARBA" id="ARBA00011255"/>
    </source>
</evidence>
<protein>
    <recommendedName>
        <fullName evidence="5">Flagellar hook-associated protein 2</fullName>
        <shortName evidence="5">HAP2</shortName>
    </recommendedName>
    <alternativeName>
        <fullName evidence="5">Flagellar cap protein</fullName>
    </alternativeName>
</protein>
<dbReference type="Pfam" id="PF02465">
    <property type="entry name" value="FliD_N"/>
    <property type="match status" value="1"/>
</dbReference>